<proteinExistence type="predicted"/>
<keyword evidence="5" id="KW-1185">Reference proteome</keyword>
<feature type="region of interest" description="Disordered" evidence="2">
    <location>
        <begin position="15"/>
        <end position="34"/>
    </location>
</feature>
<evidence type="ECO:0000313" key="5">
    <source>
        <dbReference type="Proteomes" id="UP000623467"/>
    </source>
</evidence>
<dbReference type="AlphaFoldDB" id="A0A8H6ZA37"/>
<dbReference type="SUPFAM" id="SSF52540">
    <property type="entry name" value="P-loop containing nucleoside triphosphate hydrolases"/>
    <property type="match status" value="2"/>
</dbReference>
<accession>A0A8H6ZA37</accession>
<evidence type="ECO:0000256" key="1">
    <source>
        <dbReference type="ARBA" id="ARBA00022737"/>
    </source>
</evidence>
<keyword evidence="1" id="KW-0677">Repeat</keyword>
<dbReference type="Proteomes" id="UP000623467">
    <property type="component" value="Unassembled WGS sequence"/>
</dbReference>
<evidence type="ECO:0000259" key="3">
    <source>
        <dbReference type="Pfam" id="PF24883"/>
    </source>
</evidence>
<protein>
    <submittedName>
        <fullName evidence="4">AAA-16 domain-containing protein</fullName>
    </submittedName>
</protein>
<gene>
    <name evidence="4" type="ORF">MSAN_00520400</name>
</gene>
<evidence type="ECO:0000313" key="4">
    <source>
        <dbReference type="EMBL" id="KAF7373126.1"/>
    </source>
</evidence>
<comment type="caution">
    <text evidence="4">The sequence shown here is derived from an EMBL/GenBank/DDBJ whole genome shotgun (WGS) entry which is preliminary data.</text>
</comment>
<reference evidence="4" key="1">
    <citation type="submission" date="2020-05" db="EMBL/GenBank/DDBJ databases">
        <title>Mycena genomes resolve the evolution of fungal bioluminescence.</title>
        <authorList>
            <person name="Tsai I.J."/>
        </authorList>
    </citation>
    <scope>NUCLEOTIDE SEQUENCE</scope>
    <source>
        <strain evidence="4">160909Yilan</strain>
    </source>
</reference>
<dbReference type="InterPro" id="IPR027417">
    <property type="entry name" value="P-loop_NTPase"/>
</dbReference>
<evidence type="ECO:0000256" key="2">
    <source>
        <dbReference type="SAM" id="MobiDB-lite"/>
    </source>
</evidence>
<feature type="domain" description="Nephrocystin 3-like N-terminal" evidence="3">
    <location>
        <begin position="109"/>
        <end position="265"/>
    </location>
</feature>
<dbReference type="Pfam" id="PF24883">
    <property type="entry name" value="NPHP3_N"/>
    <property type="match status" value="1"/>
</dbReference>
<dbReference type="PANTHER" id="PTHR10039">
    <property type="entry name" value="AMELOGENIN"/>
    <property type="match status" value="1"/>
</dbReference>
<dbReference type="OrthoDB" id="5967843at2759"/>
<dbReference type="PANTHER" id="PTHR10039:SF14">
    <property type="entry name" value="NACHT DOMAIN-CONTAINING PROTEIN"/>
    <property type="match status" value="1"/>
</dbReference>
<dbReference type="Gene3D" id="3.40.50.300">
    <property type="entry name" value="P-loop containing nucleotide triphosphate hydrolases"/>
    <property type="match status" value="1"/>
</dbReference>
<organism evidence="4 5">
    <name type="scientific">Mycena sanguinolenta</name>
    <dbReference type="NCBI Taxonomy" id="230812"/>
    <lineage>
        <taxon>Eukaryota</taxon>
        <taxon>Fungi</taxon>
        <taxon>Dikarya</taxon>
        <taxon>Basidiomycota</taxon>
        <taxon>Agaricomycotina</taxon>
        <taxon>Agaricomycetes</taxon>
        <taxon>Agaricomycetidae</taxon>
        <taxon>Agaricales</taxon>
        <taxon>Marasmiineae</taxon>
        <taxon>Mycenaceae</taxon>
        <taxon>Mycena</taxon>
    </lineage>
</organism>
<dbReference type="InterPro" id="IPR056884">
    <property type="entry name" value="NPHP3-like_N"/>
</dbReference>
<sequence>MYPYSQIMNNYIGGATPDTLESQPGIDSPQGAREAREGKATAIALAAPEVLGWRHVAHIILTFRGTKTGAGIDILHQTVALAAIHDSVERFPQPKCHPETRVEMLADLRKWALETCGQPNILWLYGPAGAGKSAIVQTLAEQLQHAGRLGGCFFFKRGHATRGNGKTLFATIAYQLALWVPWLRTVISQVVENDPSLVVRSIGTQMKKLICEPCGAHGDRDPLIILIDGLDECEGADVQEEILLSLCDSFNSTHPIPLRFVVASRPEPHIREVFDSPTYFGDYCPFNVEKSFHDVSKYLGEGLSRIHRTRGIMPREMPKDKHQWALETEGHRNIFRLYGYTGAGKSAIMQTLAEQPPNVERVVSCLFGGATRSNGVVLLATILHLPPWLPWLRAAISQVAENDLSLVGQLIWNQMKLISEHDHFLVILVDPLDGCLALGILEFLLLLCDSPFRYSILPWLPFLSTLNPHIREVFDSPMSFGNYRPFNVEQSFHDVRKYLRDEFSRIHRKNRLMARVPSPWPSPDVLEELVANSSGHFIYASTIIKFINDKNYRPTECLTIVQGGGSRGSESAFDALDQLYMTILHSVARQSELIPILCAIANFRLSAGIIEQLFGLEDGDTQLLLRNLHSVLNVPSDDEEAIYSHHASFLDFLNVRTRSQNFHVGSLVHRMHLARSLLELCARKLDRRCVILYRR</sequence>
<dbReference type="EMBL" id="JACAZH010000003">
    <property type="protein sequence ID" value="KAF7373126.1"/>
    <property type="molecule type" value="Genomic_DNA"/>
</dbReference>
<name>A0A8H6ZA37_9AGAR</name>